<proteinExistence type="predicted"/>
<name>A0A9P0PLR0_ACAOB</name>
<evidence type="ECO:0000313" key="1">
    <source>
        <dbReference type="EMBL" id="CAH1990939.1"/>
    </source>
</evidence>
<accession>A0A9P0PLR0</accession>
<dbReference type="EMBL" id="CAKOFQ010007102">
    <property type="protein sequence ID" value="CAH1990939.1"/>
    <property type="molecule type" value="Genomic_DNA"/>
</dbReference>
<dbReference type="Proteomes" id="UP001152888">
    <property type="component" value="Unassembled WGS sequence"/>
</dbReference>
<gene>
    <name evidence="1" type="ORF">ACAOBT_LOCUS19968</name>
</gene>
<evidence type="ECO:0000313" key="2">
    <source>
        <dbReference type="Proteomes" id="UP001152888"/>
    </source>
</evidence>
<dbReference type="AlphaFoldDB" id="A0A9P0PLR0"/>
<reference evidence="1" key="1">
    <citation type="submission" date="2022-03" db="EMBL/GenBank/DDBJ databases">
        <authorList>
            <person name="Sayadi A."/>
        </authorList>
    </citation>
    <scope>NUCLEOTIDE SEQUENCE</scope>
</reference>
<comment type="caution">
    <text evidence="1">The sequence shown here is derived from an EMBL/GenBank/DDBJ whole genome shotgun (WGS) entry which is preliminary data.</text>
</comment>
<sequence>MHTHTHCRVDKQLSATFILGHISFITSCYKSILHILQSTNHAGEMRTVAVVREILLISTITPVNTNVDLEICLWVAQQQLRARGGIQLGREG</sequence>
<organism evidence="1 2">
    <name type="scientific">Acanthoscelides obtectus</name>
    <name type="common">Bean weevil</name>
    <name type="synonym">Bruchus obtectus</name>
    <dbReference type="NCBI Taxonomy" id="200917"/>
    <lineage>
        <taxon>Eukaryota</taxon>
        <taxon>Metazoa</taxon>
        <taxon>Ecdysozoa</taxon>
        <taxon>Arthropoda</taxon>
        <taxon>Hexapoda</taxon>
        <taxon>Insecta</taxon>
        <taxon>Pterygota</taxon>
        <taxon>Neoptera</taxon>
        <taxon>Endopterygota</taxon>
        <taxon>Coleoptera</taxon>
        <taxon>Polyphaga</taxon>
        <taxon>Cucujiformia</taxon>
        <taxon>Chrysomeloidea</taxon>
        <taxon>Chrysomelidae</taxon>
        <taxon>Bruchinae</taxon>
        <taxon>Bruchini</taxon>
        <taxon>Acanthoscelides</taxon>
    </lineage>
</organism>
<protein>
    <submittedName>
        <fullName evidence="1">Uncharacterized protein</fullName>
    </submittedName>
</protein>
<keyword evidence="2" id="KW-1185">Reference proteome</keyword>